<comment type="caution">
    <text evidence="2">The sequence shown here is derived from an EMBL/GenBank/DDBJ whole genome shotgun (WGS) entry which is preliminary data.</text>
</comment>
<keyword evidence="1" id="KW-0175">Coiled coil</keyword>
<sequence length="213" mass="25124">MGDKKEFKEALSGKKVPLLTLDQKWHQLFERNGKPIRVQRLEDKIKGLLTKQARANQKYQDLKKLKNTLMDNIVLNMKGTEENQGDTVSAKRLEEDRRLIDEINGKIAACEKELDEIPEKIDELNRTLMLETMDYCYREMKSNAEQIKFLSDWLARTRREIKKNVVIKQNREIMNRQLYAYMHDIFGADVIDIFDLKYHSPGGDFDDDPEEKE</sequence>
<name>A0ABR7I8Q3_9FIRM</name>
<protein>
    <submittedName>
        <fullName evidence="2">Uncharacterized protein</fullName>
    </submittedName>
</protein>
<reference evidence="2 3" key="1">
    <citation type="submission" date="2020-08" db="EMBL/GenBank/DDBJ databases">
        <title>Genome public.</title>
        <authorList>
            <person name="Liu C."/>
            <person name="Sun Q."/>
        </authorList>
    </citation>
    <scope>NUCLEOTIDE SEQUENCE [LARGE SCALE GENOMIC DNA]</scope>
    <source>
        <strain evidence="2 3">BX0805</strain>
    </source>
</reference>
<keyword evidence="3" id="KW-1185">Reference proteome</keyword>
<evidence type="ECO:0000256" key="1">
    <source>
        <dbReference type="SAM" id="Coils"/>
    </source>
</evidence>
<dbReference type="RefSeq" id="WP_186981761.1">
    <property type="nucleotide sequence ID" value="NZ_JACOQH010000002.1"/>
</dbReference>
<evidence type="ECO:0000313" key="2">
    <source>
        <dbReference type="EMBL" id="MBC5753277.1"/>
    </source>
</evidence>
<feature type="coiled-coil region" evidence="1">
    <location>
        <begin position="38"/>
        <end position="127"/>
    </location>
</feature>
<evidence type="ECO:0000313" key="3">
    <source>
        <dbReference type="Proteomes" id="UP000621540"/>
    </source>
</evidence>
<organism evidence="2 3">
    <name type="scientific">Roseburia yibonii</name>
    <dbReference type="NCBI Taxonomy" id="2763063"/>
    <lineage>
        <taxon>Bacteria</taxon>
        <taxon>Bacillati</taxon>
        <taxon>Bacillota</taxon>
        <taxon>Clostridia</taxon>
        <taxon>Lachnospirales</taxon>
        <taxon>Lachnospiraceae</taxon>
        <taxon>Roseburia</taxon>
    </lineage>
</organism>
<proteinExistence type="predicted"/>
<dbReference type="Proteomes" id="UP000621540">
    <property type="component" value="Unassembled WGS sequence"/>
</dbReference>
<gene>
    <name evidence="2" type="ORF">H8Z76_04390</name>
</gene>
<dbReference type="EMBL" id="JACOQH010000002">
    <property type="protein sequence ID" value="MBC5753277.1"/>
    <property type="molecule type" value="Genomic_DNA"/>
</dbReference>
<accession>A0ABR7I8Q3</accession>